<proteinExistence type="predicted"/>
<name>A0A921B6C8_9STAP</name>
<dbReference type="PANTHER" id="PTHR39203">
    <property type="entry name" value="CYTOPLASMIC PROTEIN-RELATED"/>
    <property type="match status" value="1"/>
</dbReference>
<accession>A0A921B6C8</accession>
<dbReference type="PIRSF" id="PIRSF021320">
    <property type="entry name" value="DUF984"/>
    <property type="match status" value="1"/>
</dbReference>
<sequence>MNAVEMWKAFCDSENIDVTVAYDAWPFGDSPDILAQLVVHGEKTATASAYPLYEADKEPLPEVGSYSVVLDSKEEAVCVIQCTKVYVVPFNEVSENQAYKEGEGDKSLQYWRKVHSDLFKVWMDEAGLKFDDTMPVVCEEFKVVYK</sequence>
<reference evidence="2" key="2">
    <citation type="submission" date="2021-09" db="EMBL/GenBank/DDBJ databases">
        <authorList>
            <person name="Gilroy R."/>
        </authorList>
    </citation>
    <scope>NUCLEOTIDE SEQUENCE</scope>
    <source>
        <strain evidence="2">6019</strain>
    </source>
</reference>
<gene>
    <name evidence="2" type="ORF">K8V35_02975</name>
</gene>
<dbReference type="Pfam" id="PF04266">
    <property type="entry name" value="ASCH"/>
    <property type="match status" value="1"/>
</dbReference>
<dbReference type="Gene3D" id="3.10.400.10">
    <property type="entry name" value="Sulfate adenylyltransferase"/>
    <property type="match status" value="1"/>
</dbReference>
<dbReference type="SMART" id="SM01022">
    <property type="entry name" value="ASCH"/>
    <property type="match status" value="1"/>
</dbReference>
<organism evidence="2 3">
    <name type="scientific">Aliicoccus persicus</name>
    <dbReference type="NCBI Taxonomy" id="930138"/>
    <lineage>
        <taxon>Bacteria</taxon>
        <taxon>Bacillati</taxon>
        <taxon>Bacillota</taxon>
        <taxon>Bacilli</taxon>
        <taxon>Bacillales</taxon>
        <taxon>Staphylococcaceae</taxon>
        <taxon>Aliicoccus</taxon>
    </lineage>
</organism>
<dbReference type="InterPro" id="IPR007374">
    <property type="entry name" value="ASCH_domain"/>
</dbReference>
<dbReference type="InterPro" id="IPR009326">
    <property type="entry name" value="DUF984"/>
</dbReference>
<dbReference type="InterPro" id="IPR015947">
    <property type="entry name" value="PUA-like_sf"/>
</dbReference>
<dbReference type="PANTHER" id="PTHR39203:SF1">
    <property type="entry name" value="CYTOPLASMIC PROTEIN"/>
    <property type="match status" value="1"/>
</dbReference>
<dbReference type="SUPFAM" id="SSF88697">
    <property type="entry name" value="PUA domain-like"/>
    <property type="match status" value="1"/>
</dbReference>
<dbReference type="CDD" id="cd06553">
    <property type="entry name" value="ASCH_Ef3133_like"/>
    <property type="match status" value="1"/>
</dbReference>
<dbReference type="AlphaFoldDB" id="A0A921B6C8"/>
<evidence type="ECO:0000313" key="2">
    <source>
        <dbReference type="EMBL" id="HJE19298.1"/>
    </source>
</evidence>
<protein>
    <submittedName>
        <fullName evidence="2">ASCH domain-containing protein</fullName>
    </submittedName>
</protein>
<reference evidence="2" key="1">
    <citation type="journal article" date="2021" name="PeerJ">
        <title>Extensive microbial diversity within the chicken gut microbiome revealed by metagenomics and culture.</title>
        <authorList>
            <person name="Gilroy R."/>
            <person name="Ravi A."/>
            <person name="Getino M."/>
            <person name="Pursley I."/>
            <person name="Horton D.L."/>
            <person name="Alikhan N.F."/>
            <person name="Baker D."/>
            <person name="Gharbi K."/>
            <person name="Hall N."/>
            <person name="Watson M."/>
            <person name="Adriaenssens E.M."/>
            <person name="Foster-Nyarko E."/>
            <person name="Jarju S."/>
            <person name="Secka A."/>
            <person name="Antonio M."/>
            <person name="Oren A."/>
            <person name="Chaudhuri R.R."/>
            <person name="La Ragione R."/>
            <person name="Hildebrand F."/>
            <person name="Pallen M.J."/>
        </authorList>
    </citation>
    <scope>NUCLEOTIDE SEQUENCE</scope>
    <source>
        <strain evidence="2">6019</strain>
    </source>
</reference>
<evidence type="ECO:0000259" key="1">
    <source>
        <dbReference type="SMART" id="SM01022"/>
    </source>
</evidence>
<feature type="domain" description="ASCH" evidence="1">
    <location>
        <begin position="25"/>
        <end position="145"/>
    </location>
</feature>
<dbReference type="EMBL" id="DYYI01000027">
    <property type="protein sequence ID" value="HJE19298.1"/>
    <property type="molecule type" value="Genomic_DNA"/>
</dbReference>
<comment type="caution">
    <text evidence="2">The sequence shown here is derived from an EMBL/GenBank/DDBJ whole genome shotgun (WGS) entry which is preliminary data.</text>
</comment>
<dbReference type="Proteomes" id="UP000763505">
    <property type="component" value="Unassembled WGS sequence"/>
</dbReference>
<evidence type="ECO:0000313" key="3">
    <source>
        <dbReference type="Proteomes" id="UP000763505"/>
    </source>
</evidence>